<sequence length="520" mass="58646">MYTSVSMLLYTYQEVIVVMFMMLKCTPVNGVNVLFYEGNTECYQSWQYVTLTSIVVHFVPFWITLTFGPKLMERGQLTMGQFILACMVPLFCAPYLVMKYSVRPKSGRTKSGTIESRVAESDFRLLDVQRVVGEPKENWRSHYVEFLDKDKDEGQVEKQKLISQTGLLDLPDRHRRTISGDVNDRYDAWPAPIGAGRGDLPTTSSCTRGLPIVKRLVTLFVDPYRDTMLGGLCYEGLLNLRRLVLAVLLVFIGDQLVRQIALSAACLFFLMVHLRVMPFRRNSANAVETGSLTLLFFLSGANLVRVLYHYNNVLPSKYGYVVELLTEWLEVGCFVVLPLSIVLLALFTICLRHSRRHSRSKTRLAAESTDRNWTADQRLASFGGQCQSGSLRCKTDDIEIDSALRNPEAADPDVDLCKRLSSPDIPSDPATNVYHNLPIHLKRWFPSYKGSCLGPMGVTSLDDDGEEHNIVSSGLSTTEKTSIQIFRPKWHGVFMDMTPERPSDGSKTPSHNVTTIEIVQ</sequence>
<keyword evidence="4" id="KW-1185">Reference proteome</keyword>
<dbReference type="AlphaFoldDB" id="A0AAD9NGR9"/>
<dbReference type="Proteomes" id="UP001208570">
    <property type="component" value="Unassembled WGS sequence"/>
</dbReference>
<keyword evidence="2" id="KW-0812">Transmembrane</keyword>
<evidence type="ECO:0000256" key="1">
    <source>
        <dbReference type="SAM" id="MobiDB-lite"/>
    </source>
</evidence>
<keyword evidence="2" id="KW-1133">Transmembrane helix</keyword>
<evidence type="ECO:0000313" key="4">
    <source>
        <dbReference type="Proteomes" id="UP001208570"/>
    </source>
</evidence>
<keyword evidence="2" id="KW-0472">Membrane</keyword>
<feature type="transmembrane region" description="Helical" evidence="2">
    <location>
        <begin position="232"/>
        <end position="253"/>
    </location>
</feature>
<feature type="transmembrane region" description="Helical" evidence="2">
    <location>
        <begin position="15"/>
        <end position="36"/>
    </location>
</feature>
<dbReference type="EMBL" id="JAODUP010000021">
    <property type="protein sequence ID" value="KAK2168008.1"/>
    <property type="molecule type" value="Genomic_DNA"/>
</dbReference>
<proteinExistence type="predicted"/>
<feature type="transmembrane region" description="Helical" evidence="2">
    <location>
        <begin position="328"/>
        <end position="351"/>
    </location>
</feature>
<feature type="transmembrane region" description="Helical" evidence="2">
    <location>
        <begin position="289"/>
        <end position="308"/>
    </location>
</feature>
<organism evidence="3 4">
    <name type="scientific">Paralvinella palmiformis</name>
    <dbReference type="NCBI Taxonomy" id="53620"/>
    <lineage>
        <taxon>Eukaryota</taxon>
        <taxon>Metazoa</taxon>
        <taxon>Spiralia</taxon>
        <taxon>Lophotrochozoa</taxon>
        <taxon>Annelida</taxon>
        <taxon>Polychaeta</taxon>
        <taxon>Sedentaria</taxon>
        <taxon>Canalipalpata</taxon>
        <taxon>Terebellida</taxon>
        <taxon>Terebelliformia</taxon>
        <taxon>Alvinellidae</taxon>
        <taxon>Paralvinella</taxon>
    </lineage>
</organism>
<reference evidence="3" key="1">
    <citation type="journal article" date="2023" name="Mol. Biol. Evol.">
        <title>Third-Generation Sequencing Reveals the Adaptive Role of the Epigenome in Three Deep-Sea Polychaetes.</title>
        <authorList>
            <person name="Perez M."/>
            <person name="Aroh O."/>
            <person name="Sun Y."/>
            <person name="Lan Y."/>
            <person name="Juniper S.K."/>
            <person name="Young C.R."/>
            <person name="Angers B."/>
            <person name="Qian P.Y."/>
        </authorList>
    </citation>
    <scope>NUCLEOTIDE SEQUENCE</scope>
    <source>
        <strain evidence="3">P08H-3</strain>
    </source>
</reference>
<feature type="transmembrane region" description="Helical" evidence="2">
    <location>
        <begin position="48"/>
        <end position="67"/>
    </location>
</feature>
<accession>A0AAD9NGR9</accession>
<feature type="region of interest" description="Disordered" evidence="1">
    <location>
        <begin position="499"/>
        <end position="520"/>
    </location>
</feature>
<evidence type="ECO:0000313" key="3">
    <source>
        <dbReference type="EMBL" id="KAK2168008.1"/>
    </source>
</evidence>
<comment type="caution">
    <text evidence="3">The sequence shown here is derived from an EMBL/GenBank/DDBJ whole genome shotgun (WGS) entry which is preliminary data.</text>
</comment>
<feature type="transmembrane region" description="Helical" evidence="2">
    <location>
        <begin position="259"/>
        <end position="277"/>
    </location>
</feature>
<feature type="transmembrane region" description="Helical" evidence="2">
    <location>
        <begin position="79"/>
        <end position="98"/>
    </location>
</feature>
<evidence type="ECO:0000256" key="2">
    <source>
        <dbReference type="SAM" id="Phobius"/>
    </source>
</evidence>
<feature type="compositionally biased region" description="Polar residues" evidence="1">
    <location>
        <begin position="505"/>
        <end position="520"/>
    </location>
</feature>
<gene>
    <name evidence="3" type="ORF">LSH36_21g02015</name>
</gene>
<protein>
    <submittedName>
        <fullName evidence="3">Uncharacterized protein</fullName>
    </submittedName>
</protein>
<name>A0AAD9NGR9_9ANNE</name>